<keyword evidence="5 11" id="KW-0812">Transmembrane</keyword>
<keyword evidence="4" id="KW-0410">Iron transport</keyword>
<dbReference type="AlphaFoldDB" id="A0A0K2ZIJ3"/>
<evidence type="ECO:0000256" key="4">
    <source>
        <dbReference type="ARBA" id="ARBA00022496"/>
    </source>
</evidence>
<feature type="chain" id="PRO_5005492442" description="TonB-dependent receptor plug domain-containing protein" evidence="12">
    <location>
        <begin position="30"/>
        <end position="179"/>
    </location>
</feature>
<keyword evidence="12" id="KW-0732">Signal</keyword>
<dbReference type="InterPro" id="IPR039426">
    <property type="entry name" value="TonB-dep_rcpt-like"/>
</dbReference>
<evidence type="ECO:0000259" key="13">
    <source>
        <dbReference type="Pfam" id="PF07715"/>
    </source>
</evidence>
<keyword evidence="2 11" id="KW-0813">Transport</keyword>
<evidence type="ECO:0000256" key="8">
    <source>
        <dbReference type="ARBA" id="ARBA00023077"/>
    </source>
</evidence>
<proteinExistence type="inferred from homology"/>
<dbReference type="EMBL" id="CXOK01000024">
    <property type="protein sequence ID" value="CTP85453.1"/>
    <property type="molecule type" value="Genomic_DNA"/>
</dbReference>
<dbReference type="PANTHER" id="PTHR32552:SF81">
    <property type="entry name" value="TONB-DEPENDENT OUTER MEMBRANE RECEPTOR"/>
    <property type="match status" value="1"/>
</dbReference>
<evidence type="ECO:0000256" key="1">
    <source>
        <dbReference type="ARBA" id="ARBA00004571"/>
    </source>
</evidence>
<evidence type="ECO:0000256" key="10">
    <source>
        <dbReference type="ARBA" id="ARBA00023237"/>
    </source>
</evidence>
<accession>A0A0K2ZIJ3</accession>
<dbReference type="SUPFAM" id="SSF56935">
    <property type="entry name" value="Porins"/>
    <property type="match status" value="1"/>
</dbReference>
<evidence type="ECO:0000313" key="15">
    <source>
        <dbReference type="Proteomes" id="UP000041247"/>
    </source>
</evidence>
<keyword evidence="10 11" id="KW-0998">Cell outer membrane</keyword>
<dbReference type="PANTHER" id="PTHR32552">
    <property type="entry name" value="FERRICHROME IRON RECEPTOR-RELATED"/>
    <property type="match status" value="1"/>
</dbReference>
<comment type="subcellular location">
    <subcellularLocation>
        <location evidence="1 11">Cell outer membrane</location>
        <topology evidence="1 11">Multi-pass membrane protein</topology>
    </subcellularLocation>
</comment>
<sequence>MPSFARSTFSRAIRWRCLGYALACPPAWAQPSAPAAAGSAEAIDLDTLVVTTGKRNRGVREVAGSVSAIGDEPLQPIGAQRLADDIQRTPGVVFNSYQPGVSHVVMRGIATSAGNVQGQNTSGFFPGEIPLTEPGWTMVAADVDAFDLNRVEVLRGPQGTLFGSASRGGTVDYIAHWRV</sequence>
<dbReference type="GO" id="GO:0006826">
    <property type="term" value="P:iron ion transport"/>
    <property type="evidence" value="ECO:0007669"/>
    <property type="project" value="UniProtKB-KW"/>
</dbReference>
<evidence type="ECO:0000313" key="14">
    <source>
        <dbReference type="EMBL" id="CTP85453.1"/>
    </source>
</evidence>
<keyword evidence="7" id="KW-0406">Ion transport</keyword>
<evidence type="ECO:0000256" key="12">
    <source>
        <dbReference type="SAM" id="SignalP"/>
    </source>
</evidence>
<keyword evidence="8" id="KW-0798">TonB box</keyword>
<keyword evidence="6" id="KW-0408">Iron</keyword>
<evidence type="ECO:0000256" key="5">
    <source>
        <dbReference type="ARBA" id="ARBA00022692"/>
    </source>
</evidence>
<keyword evidence="3 11" id="KW-1134">Transmembrane beta strand</keyword>
<dbReference type="PROSITE" id="PS52016">
    <property type="entry name" value="TONB_DEPENDENT_REC_3"/>
    <property type="match status" value="1"/>
</dbReference>
<reference evidence="14 15" key="1">
    <citation type="submission" date="2015-07" db="EMBL/GenBank/DDBJ databases">
        <authorList>
            <person name="Noorani M."/>
        </authorList>
    </citation>
    <scope>NUCLEOTIDE SEQUENCE [LARGE SCALE GENOMIC DNA]</scope>
    <source>
        <strain evidence="14">LMG728</strain>
    </source>
</reference>
<keyword evidence="9 11" id="KW-0472">Membrane</keyword>
<feature type="signal peptide" evidence="12">
    <location>
        <begin position="1"/>
        <end position="29"/>
    </location>
</feature>
<gene>
    <name evidence="14" type="ORF">XTPLMG728_0890</name>
</gene>
<evidence type="ECO:0000256" key="7">
    <source>
        <dbReference type="ARBA" id="ARBA00023065"/>
    </source>
</evidence>
<dbReference type="Gene3D" id="2.40.170.20">
    <property type="entry name" value="TonB-dependent receptor, beta-barrel domain"/>
    <property type="match status" value="1"/>
</dbReference>
<evidence type="ECO:0000256" key="3">
    <source>
        <dbReference type="ARBA" id="ARBA00022452"/>
    </source>
</evidence>
<dbReference type="InterPro" id="IPR012910">
    <property type="entry name" value="Plug_dom"/>
</dbReference>
<evidence type="ECO:0000256" key="2">
    <source>
        <dbReference type="ARBA" id="ARBA00022448"/>
    </source>
</evidence>
<dbReference type="Proteomes" id="UP000041247">
    <property type="component" value="Unassembled WGS sequence"/>
</dbReference>
<dbReference type="RefSeq" id="WP_053840180.1">
    <property type="nucleotide sequence ID" value="NZ_CP076250.1"/>
</dbReference>
<comment type="similarity">
    <text evidence="11">Belongs to the TonB-dependent receptor family.</text>
</comment>
<organism evidence="14 15">
    <name type="scientific">Xanthomonas graminis pv. poae</name>
    <dbReference type="NCBI Taxonomy" id="227946"/>
    <lineage>
        <taxon>Bacteria</taxon>
        <taxon>Pseudomonadati</taxon>
        <taxon>Pseudomonadota</taxon>
        <taxon>Gammaproteobacteria</taxon>
        <taxon>Lysobacterales</taxon>
        <taxon>Lysobacteraceae</taxon>
        <taxon>Xanthomonas</taxon>
        <taxon>Xanthomonas translucens group</taxon>
        <taxon>Xanthomonas graminis</taxon>
    </lineage>
</organism>
<name>A0A0K2ZIJ3_9XANT</name>
<feature type="domain" description="TonB-dependent receptor plug" evidence="13">
    <location>
        <begin position="59"/>
        <end position="170"/>
    </location>
</feature>
<protein>
    <recommendedName>
        <fullName evidence="13">TonB-dependent receptor plug domain-containing protein</fullName>
    </recommendedName>
</protein>
<dbReference type="GO" id="GO:0009279">
    <property type="term" value="C:cell outer membrane"/>
    <property type="evidence" value="ECO:0007669"/>
    <property type="project" value="UniProtKB-SubCell"/>
</dbReference>
<evidence type="ECO:0000256" key="11">
    <source>
        <dbReference type="PROSITE-ProRule" id="PRU01360"/>
    </source>
</evidence>
<dbReference type="InterPro" id="IPR036942">
    <property type="entry name" value="Beta-barrel_TonB_sf"/>
</dbReference>
<evidence type="ECO:0000256" key="9">
    <source>
        <dbReference type="ARBA" id="ARBA00023136"/>
    </source>
</evidence>
<dbReference type="Pfam" id="PF07715">
    <property type="entry name" value="Plug"/>
    <property type="match status" value="1"/>
</dbReference>
<evidence type="ECO:0000256" key="6">
    <source>
        <dbReference type="ARBA" id="ARBA00023004"/>
    </source>
</evidence>